<gene>
    <name evidence="2" type="primary">ga04359</name>
    <name evidence="2" type="ORF">PR202_ga04359</name>
</gene>
<organism evidence="2 3">
    <name type="scientific">Eleusine coracana subsp. coracana</name>
    <dbReference type="NCBI Taxonomy" id="191504"/>
    <lineage>
        <taxon>Eukaryota</taxon>
        <taxon>Viridiplantae</taxon>
        <taxon>Streptophyta</taxon>
        <taxon>Embryophyta</taxon>
        <taxon>Tracheophyta</taxon>
        <taxon>Spermatophyta</taxon>
        <taxon>Magnoliopsida</taxon>
        <taxon>Liliopsida</taxon>
        <taxon>Poales</taxon>
        <taxon>Poaceae</taxon>
        <taxon>PACMAD clade</taxon>
        <taxon>Chloridoideae</taxon>
        <taxon>Cynodonteae</taxon>
        <taxon>Eleusininae</taxon>
        <taxon>Eleusine</taxon>
    </lineage>
</organism>
<dbReference type="Gene3D" id="2.40.50.140">
    <property type="entry name" value="Nucleic acid-binding proteins"/>
    <property type="match status" value="1"/>
</dbReference>
<dbReference type="InterPro" id="IPR012340">
    <property type="entry name" value="NA-bd_OB-fold"/>
</dbReference>
<keyword evidence="3" id="KW-1185">Reference proteome</keyword>
<evidence type="ECO:0000259" key="1">
    <source>
        <dbReference type="Pfam" id="PF04057"/>
    </source>
</evidence>
<dbReference type="SUPFAM" id="SSF50249">
    <property type="entry name" value="Nucleic acid-binding proteins"/>
    <property type="match status" value="1"/>
</dbReference>
<feature type="domain" description="Replication factor-A protein 1 N-terminal" evidence="1">
    <location>
        <begin position="17"/>
        <end position="99"/>
    </location>
</feature>
<reference evidence="2" key="2">
    <citation type="submission" date="2021-12" db="EMBL/GenBank/DDBJ databases">
        <title>Resequencing data analysis of finger millet.</title>
        <authorList>
            <person name="Hatakeyama M."/>
            <person name="Aluri S."/>
            <person name="Balachadran M.T."/>
            <person name="Sivarajan S.R."/>
            <person name="Poveda L."/>
            <person name="Shimizu-Inatsugi R."/>
            <person name="Schlapbach R."/>
            <person name="Sreeman S.M."/>
            <person name="Shimizu K.K."/>
        </authorList>
    </citation>
    <scope>NUCLEOTIDE SEQUENCE</scope>
</reference>
<proteinExistence type="predicted"/>
<name>A0AAV5BRL4_ELECO</name>
<accession>A0AAV5BRL4</accession>
<dbReference type="Proteomes" id="UP001054889">
    <property type="component" value="Unassembled WGS sequence"/>
</dbReference>
<dbReference type="EMBL" id="BQKI01000002">
    <property type="protein sequence ID" value="GJM88310.1"/>
    <property type="molecule type" value="Genomic_DNA"/>
</dbReference>
<dbReference type="Pfam" id="PF04057">
    <property type="entry name" value="Rep-A_N"/>
    <property type="match status" value="1"/>
</dbReference>
<reference evidence="2" key="1">
    <citation type="journal article" date="2018" name="DNA Res.">
        <title>Multiple hybrid de novo genome assembly of finger millet, an orphan allotetraploid crop.</title>
        <authorList>
            <person name="Hatakeyama M."/>
            <person name="Aluri S."/>
            <person name="Balachadran M.T."/>
            <person name="Sivarajan S.R."/>
            <person name="Patrignani A."/>
            <person name="Gruter S."/>
            <person name="Poveda L."/>
            <person name="Shimizu-Inatsugi R."/>
            <person name="Baeten J."/>
            <person name="Francoijs K.J."/>
            <person name="Nataraja K.N."/>
            <person name="Reddy Y.A.N."/>
            <person name="Phadnis S."/>
            <person name="Ravikumar R.L."/>
            <person name="Schlapbach R."/>
            <person name="Sreeman S.M."/>
            <person name="Shimizu K.K."/>
        </authorList>
    </citation>
    <scope>NUCLEOTIDE SEQUENCE</scope>
</reference>
<evidence type="ECO:0000313" key="3">
    <source>
        <dbReference type="Proteomes" id="UP001054889"/>
    </source>
</evidence>
<comment type="caution">
    <text evidence="2">The sequence shown here is derived from an EMBL/GenBank/DDBJ whole genome shotgun (WGS) entry which is preliminary data.</text>
</comment>
<sequence>MGGWRRRRRRDGGGAVTGAVAAMSQMAEGLFPVLQVADSPQLAAGPASQRCLLLLSDGMHSQRGALATSLTHLVRDGHLRRGTVVRVLDYVCTVVQSRR</sequence>
<dbReference type="GO" id="GO:0003677">
    <property type="term" value="F:DNA binding"/>
    <property type="evidence" value="ECO:0007669"/>
    <property type="project" value="InterPro"/>
</dbReference>
<dbReference type="AlphaFoldDB" id="A0AAV5BRL4"/>
<protein>
    <recommendedName>
        <fullName evidence="1">Replication factor-A protein 1 N-terminal domain-containing protein</fullName>
    </recommendedName>
</protein>
<dbReference type="GO" id="GO:0005634">
    <property type="term" value="C:nucleus"/>
    <property type="evidence" value="ECO:0007669"/>
    <property type="project" value="InterPro"/>
</dbReference>
<evidence type="ECO:0000313" key="2">
    <source>
        <dbReference type="EMBL" id="GJM88310.1"/>
    </source>
</evidence>
<dbReference type="InterPro" id="IPR007199">
    <property type="entry name" value="Rep_factor-A_N"/>
</dbReference>
<dbReference type="GO" id="GO:0006260">
    <property type="term" value="P:DNA replication"/>
    <property type="evidence" value="ECO:0007669"/>
    <property type="project" value="InterPro"/>
</dbReference>